<name>A0AAV5UFS3_9BILA</name>
<dbReference type="EMBL" id="BTSX01000006">
    <property type="protein sequence ID" value="GMT05112.1"/>
    <property type="molecule type" value="Genomic_DNA"/>
</dbReference>
<evidence type="ECO:0000313" key="4">
    <source>
        <dbReference type="Proteomes" id="UP001432027"/>
    </source>
</evidence>
<reference evidence="3" key="1">
    <citation type="submission" date="2023-10" db="EMBL/GenBank/DDBJ databases">
        <title>Genome assembly of Pristionchus species.</title>
        <authorList>
            <person name="Yoshida K."/>
            <person name="Sommer R.J."/>
        </authorList>
    </citation>
    <scope>NUCLEOTIDE SEQUENCE</scope>
    <source>
        <strain evidence="3">RS0144</strain>
    </source>
</reference>
<keyword evidence="4" id="KW-1185">Reference proteome</keyword>
<proteinExistence type="predicted"/>
<accession>A0AAV5UFS3</accession>
<evidence type="ECO:0000256" key="2">
    <source>
        <dbReference type="SAM" id="MobiDB-lite"/>
    </source>
</evidence>
<feature type="non-terminal residue" evidence="3">
    <location>
        <position position="1"/>
    </location>
</feature>
<organism evidence="3 4">
    <name type="scientific">Pristionchus entomophagus</name>
    <dbReference type="NCBI Taxonomy" id="358040"/>
    <lineage>
        <taxon>Eukaryota</taxon>
        <taxon>Metazoa</taxon>
        <taxon>Ecdysozoa</taxon>
        <taxon>Nematoda</taxon>
        <taxon>Chromadorea</taxon>
        <taxon>Rhabditida</taxon>
        <taxon>Rhabditina</taxon>
        <taxon>Diplogasteromorpha</taxon>
        <taxon>Diplogasteroidea</taxon>
        <taxon>Neodiplogasteridae</taxon>
        <taxon>Pristionchus</taxon>
    </lineage>
</organism>
<dbReference type="AlphaFoldDB" id="A0AAV5UFS3"/>
<protein>
    <submittedName>
        <fullName evidence="3">Uncharacterized protein</fullName>
    </submittedName>
</protein>
<feature type="compositionally biased region" description="Basic and acidic residues" evidence="2">
    <location>
        <begin position="151"/>
        <end position="166"/>
    </location>
</feature>
<dbReference type="Proteomes" id="UP001432027">
    <property type="component" value="Unassembled WGS sequence"/>
</dbReference>
<sequence length="191" mass="22250">GMEYRETVDRSNHIFLNQLELTHNYLKERAIAAFEYHTQLIDANIDGGVAEFDAIANAFSIELGTLLANSEKLLQTTHERLLEKIFMVRVRSEDQDSLHTEMCEKDFVRACRVSAEEESEVWSNELKKLEKALSNHRAEKRCKMLAEYRESHSPSEFGSTEKERRSILFRTEQPRLTPVDETDSEWREPAN</sequence>
<feature type="region of interest" description="Disordered" evidence="2">
    <location>
        <begin position="151"/>
        <end position="191"/>
    </location>
</feature>
<evidence type="ECO:0000256" key="1">
    <source>
        <dbReference type="SAM" id="Coils"/>
    </source>
</evidence>
<evidence type="ECO:0000313" key="3">
    <source>
        <dbReference type="EMBL" id="GMT05112.1"/>
    </source>
</evidence>
<feature type="coiled-coil region" evidence="1">
    <location>
        <begin position="112"/>
        <end position="139"/>
    </location>
</feature>
<keyword evidence="1" id="KW-0175">Coiled coil</keyword>
<gene>
    <name evidence="3" type="ORF">PENTCL1PPCAC_27286</name>
</gene>
<comment type="caution">
    <text evidence="3">The sequence shown here is derived from an EMBL/GenBank/DDBJ whole genome shotgun (WGS) entry which is preliminary data.</text>
</comment>